<dbReference type="InterPro" id="IPR002742">
    <property type="entry name" value="Desulfoferrodoxin_Fe-bd_dom"/>
</dbReference>
<dbReference type="GO" id="GO:0005506">
    <property type="term" value="F:iron ion binding"/>
    <property type="evidence" value="ECO:0007669"/>
    <property type="project" value="InterPro"/>
</dbReference>
<dbReference type="GO" id="GO:0016491">
    <property type="term" value="F:oxidoreductase activity"/>
    <property type="evidence" value="ECO:0007669"/>
    <property type="project" value="InterPro"/>
</dbReference>
<name>A0A450S519_9GAMM</name>
<dbReference type="Pfam" id="PF01880">
    <property type="entry name" value="Desulfoferrodox"/>
    <property type="match status" value="1"/>
</dbReference>
<evidence type="ECO:0000313" key="2">
    <source>
        <dbReference type="EMBL" id="VFJ46909.1"/>
    </source>
</evidence>
<protein>
    <submittedName>
        <fullName evidence="2">Superoxide reductase</fullName>
    </submittedName>
</protein>
<dbReference type="SUPFAM" id="SSF49367">
    <property type="entry name" value="Superoxide reductase-like"/>
    <property type="match status" value="1"/>
</dbReference>
<gene>
    <name evidence="2" type="ORF">BECKFM1743A_GA0114220_1004110</name>
    <name evidence="4" type="ORF">BECKFM1743B_GA0114221_100335</name>
    <name evidence="3" type="ORF">BECKFM1743C_GA0114222_1004310</name>
</gene>
<reference evidence="2" key="1">
    <citation type="submission" date="2019-02" db="EMBL/GenBank/DDBJ databases">
        <authorList>
            <person name="Gruber-Vodicka R. H."/>
            <person name="Seah K. B. B."/>
        </authorList>
    </citation>
    <scope>NUCLEOTIDE SEQUENCE</scope>
    <source>
        <strain evidence="2">BECK_BZ163</strain>
        <strain evidence="4">BECK_BZ164</strain>
        <strain evidence="3">BECK_BZ165</strain>
    </source>
</reference>
<sequence length="145" mass="15530">MQRRDLIGLTLAGVGAGVLIPQVLSAADSAKSDANPMAGSVFYTNEAQGRWSGKAATHLPQIQIDKGTEGVTVTVVTGHEIDGFEHYIVKHVLLDGNYAFLAEKMFDPSKEIQAISTFSLGEYSGTVYALSVCNKHDTWLSSAQV</sequence>
<evidence type="ECO:0000313" key="3">
    <source>
        <dbReference type="EMBL" id="VFJ47276.1"/>
    </source>
</evidence>
<dbReference type="AlphaFoldDB" id="A0A450S519"/>
<evidence type="ECO:0000313" key="4">
    <source>
        <dbReference type="EMBL" id="VFK07154.1"/>
    </source>
</evidence>
<dbReference type="InterPro" id="IPR036073">
    <property type="entry name" value="Desulfoferrodoxin_Fe-bd_dom_sf"/>
</dbReference>
<dbReference type="Gene3D" id="2.60.40.730">
    <property type="entry name" value="SOR catalytic domain"/>
    <property type="match status" value="1"/>
</dbReference>
<evidence type="ECO:0000259" key="1">
    <source>
        <dbReference type="Pfam" id="PF01880"/>
    </source>
</evidence>
<accession>A0A450S519</accession>
<dbReference type="EMBL" id="CAADFA010000043">
    <property type="protein sequence ID" value="VFJ47276.1"/>
    <property type="molecule type" value="Genomic_DNA"/>
</dbReference>
<proteinExistence type="predicted"/>
<feature type="domain" description="Desulfoferrodoxin ferrous iron-binding" evidence="1">
    <location>
        <begin position="54"/>
        <end position="140"/>
    </location>
</feature>
<organism evidence="2">
    <name type="scientific">Candidatus Kentrum sp. FM</name>
    <dbReference type="NCBI Taxonomy" id="2126340"/>
    <lineage>
        <taxon>Bacteria</taxon>
        <taxon>Pseudomonadati</taxon>
        <taxon>Pseudomonadota</taxon>
        <taxon>Gammaproteobacteria</taxon>
        <taxon>Candidatus Kentrum</taxon>
    </lineage>
</organism>
<dbReference type="EMBL" id="CAADEZ010000041">
    <property type="protein sequence ID" value="VFJ46909.1"/>
    <property type="molecule type" value="Genomic_DNA"/>
</dbReference>
<dbReference type="EMBL" id="CAADFL010000033">
    <property type="protein sequence ID" value="VFK07154.1"/>
    <property type="molecule type" value="Genomic_DNA"/>
</dbReference>